<protein>
    <recommendedName>
        <fullName evidence="3">F-box domain-containing protein</fullName>
    </recommendedName>
</protein>
<comment type="caution">
    <text evidence="1">The sequence shown here is derived from an EMBL/GenBank/DDBJ whole genome shotgun (WGS) entry which is preliminary data.</text>
</comment>
<reference evidence="1" key="1">
    <citation type="submission" date="2023-03" db="EMBL/GenBank/DDBJ databases">
        <title>Massive genome expansion in bonnet fungi (Mycena s.s.) driven by repeated elements and novel gene families across ecological guilds.</title>
        <authorList>
            <consortium name="Lawrence Berkeley National Laboratory"/>
            <person name="Harder C.B."/>
            <person name="Miyauchi S."/>
            <person name="Viragh M."/>
            <person name="Kuo A."/>
            <person name="Thoen E."/>
            <person name="Andreopoulos B."/>
            <person name="Lu D."/>
            <person name="Skrede I."/>
            <person name="Drula E."/>
            <person name="Henrissat B."/>
            <person name="Morin E."/>
            <person name="Kohler A."/>
            <person name="Barry K."/>
            <person name="LaButti K."/>
            <person name="Morin E."/>
            <person name="Salamov A."/>
            <person name="Lipzen A."/>
            <person name="Mereny Z."/>
            <person name="Hegedus B."/>
            <person name="Baldrian P."/>
            <person name="Stursova M."/>
            <person name="Weitz H."/>
            <person name="Taylor A."/>
            <person name="Grigoriev I.V."/>
            <person name="Nagy L.G."/>
            <person name="Martin F."/>
            <person name="Kauserud H."/>
        </authorList>
    </citation>
    <scope>NUCLEOTIDE SEQUENCE</scope>
    <source>
        <strain evidence="1">CBHHK002</strain>
    </source>
</reference>
<dbReference type="Gene3D" id="1.20.1280.50">
    <property type="match status" value="1"/>
</dbReference>
<proteinExistence type="predicted"/>
<name>A0AAD6Z8M7_9AGAR</name>
<dbReference type="SUPFAM" id="SSF52047">
    <property type="entry name" value="RNI-like"/>
    <property type="match status" value="1"/>
</dbReference>
<dbReference type="Gene3D" id="3.80.10.10">
    <property type="entry name" value="Ribonuclease Inhibitor"/>
    <property type="match status" value="1"/>
</dbReference>
<accession>A0AAD6Z8M7</accession>
<evidence type="ECO:0000313" key="1">
    <source>
        <dbReference type="EMBL" id="KAJ7311470.1"/>
    </source>
</evidence>
<keyword evidence="2" id="KW-1185">Reference proteome</keyword>
<dbReference type="Proteomes" id="UP001218218">
    <property type="component" value="Unassembled WGS sequence"/>
</dbReference>
<dbReference type="InterPro" id="IPR032675">
    <property type="entry name" value="LRR_dom_sf"/>
</dbReference>
<dbReference type="EMBL" id="JARIHO010000075">
    <property type="protein sequence ID" value="KAJ7311470.1"/>
    <property type="molecule type" value="Genomic_DNA"/>
</dbReference>
<evidence type="ECO:0008006" key="3">
    <source>
        <dbReference type="Google" id="ProtNLM"/>
    </source>
</evidence>
<sequence length="486" mass="54313">MLPWAVGPLFNRAPQYQNQYTLVNRDGKLGVSALSRRVLALPPEVLAEIFFFCLPFDEDLLVTPDPGSAPLVLCAVCRQWRSVALSTPKLWSSIVFESDLVDIGISTPESAALYVDFCHEWLSRARSAPLSLQLYNCAANPAAVNSLLEIISGLSQQWQNIEIGGDLPSSHPVDGKYPFLEKLNIFSPPDDHPILSFHHAPRLRDVFIPVEYTTRLQLPWHQLTKFGTEKMGIEACLDLFRHAPNLAEAYLRIAPYGASALPDTIFSLPQLKSLNLGGAWADDDDDDDVEVGEIMPMTLLNCLKAPALKTLALGFEHVRTRNVIDMSPFLSFVSQSAFHLDALTLSCLPITMEALVECLKATPSVIHLKLLIPNRVINMNPVFAAFTGHQDFLPKLQSLDLRLLASSPTIDGSVVVDMLIWRCLTSEVACLQSFLFSYKSRYIENHIKPFVTAHPVYPKLEASGANLCLERTRFLRFRHPFMDILY</sequence>
<gene>
    <name evidence="1" type="ORF">DFH08DRAFT_1087834</name>
</gene>
<evidence type="ECO:0000313" key="2">
    <source>
        <dbReference type="Proteomes" id="UP001218218"/>
    </source>
</evidence>
<dbReference type="AlphaFoldDB" id="A0AAD6Z8M7"/>
<organism evidence="1 2">
    <name type="scientific">Mycena albidolilacea</name>
    <dbReference type="NCBI Taxonomy" id="1033008"/>
    <lineage>
        <taxon>Eukaryota</taxon>
        <taxon>Fungi</taxon>
        <taxon>Dikarya</taxon>
        <taxon>Basidiomycota</taxon>
        <taxon>Agaricomycotina</taxon>
        <taxon>Agaricomycetes</taxon>
        <taxon>Agaricomycetidae</taxon>
        <taxon>Agaricales</taxon>
        <taxon>Marasmiineae</taxon>
        <taxon>Mycenaceae</taxon>
        <taxon>Mycena</taxon>
    </lineage>
</organism>